<dbReference type="AlphaFoldDB" id="O07474"/>
<dbReference type="Pfam" id="PF02698">
    <property type="entry name" value="DUF218"/>
    <property type="match status" value="1"/>
</dbReference>
<proteinExistence type="predicted"/>
<dbReference type="EMBL" id="UHDK01000003">
    <property type="protein sequence ID" value="SUQ38586.1"/>
    <property type="molecule type" value="Genomic_DNA"/>
</dbReference>
<evidence type="ECO:0000313" key="7">
    <source>
        <dbReference type="Proteomes" id="UP000255277"/>
    </source>
</evidence>
<feature type="transmembrane region" description="Helical" evidence="1">
    <location>
        <begin position="120"/>
        <end position="150"/>
    </location>
</feature>
<dbReference type="Proteomes" id="UP000255277">
    <property type="component" value="Unassembled WGS sequence"/>
</dbReference>
<dbReference type="EMBL" id="BKAX01000007">
    <property type="protein sequence ID" value="GEQ06615.1"/>
    <property type="molecule type" value="Genomic_DNA"/>
</dbReference>
<evidence type="ECO:0000313" key="4">
    <source>
        <dbReference type="EMBL" id="ABC94900.1"/>
    </source>
</evidence>
<protein>
    <submittedName>
        <fullName evidence="3">GdmH</fullName>
    </submittedName>
    <submittedName>
        <fullName evidence="5">Membrane protein</fullName>
    </submittedName>
    <submittedName>
        <fullName evidence="6">Putative lantibiotic resistance protein</fullName>
    </submittedName>
</protein>
<evidence type="ECO:0000256" key="1">
    <source>
        <dbReference type="SAM" id="Phobius"/>
    </source>
</evidence>
<dbReference type="RefSeq" id="WP_042739437.1">
    <property type="nucleotide sequence ID" value="NZ_BKAX01000007.1"/>
</dbReference>
<dbReference type="InterPro" id="IPR051599">
    <property type="entry name" value="Cell_Envelope_Assoc"/>
</dbReference>
<evidence type="ECO:0000259" key="2">
    <source>
        <dbReference type="Pfam" id="PF02698"/>
    </source>
</evidence>
<dbReference type="Gene3D" id="3.40.50.620">
    <property type="entry name" value="HUPs"/>
    <property type="match status" value="1"/>
</dbReference>
<organism evidence="3">
    <name type="scientific">Staphylococcus gallinarum</name>
    <dbReference type="NCBI Taxonomy" id="1293"/>
    <lineage>
        <taxon>Bacteria</taxon>
        <taxon>Bacillati</taxon>
        <taxon>Bacillota</taxon>
        <taxon>Bacilli</taxon>
        <taxon>Bacillales</taxon>
        <taxon>Staphylococcaceae</taxon>
        <taxon>Staphylococcus</taxon>
    </lineage>
</organism>
<dbReference type="PANTHER" id="PTHR30336:SF4">
    <property type="entry name" value="ENVELOPE BIOGENESIS FACTOR ELYC"/>
    <property type="match status" value="1"/>
</dbReference>
<feature type="domain" description="DUF218" evidence="2">
    <location>
        <begin position="161"/>
        <end position="302"/>
    </location>
</feature>
<dbReference type="InterPro" id="IPR003848">
    <property type="entry name" value="DUF218"/>
</dbReference>
<dbReference type="EMBL" id="U61158">
    <property type="protein sequence ID" value="AAB61133.1"/>
    <property type="molecule type" value="Genomic_DNA"/>
</dbReference>
<feature type="transmembrane region" description="Helical" evidence="1">
    <location>
        <begin position="5"/>
        <end position="20"/>
    </location>
</feature>
<feature type="transmembrane region" description="Helical" evidence="1">
    <location>
        <begin position="27"/>
        <end position="45"/>
    </location>
</feature>
<feature type="transmembrane region" description="Helical" evidence="1">
    <location>
        <begin position="51"/>
        <end position="77"/>
    </location>
</feature>
<evidence type="ECO:0000313" key="3">
    <source>
        <dbReference type="EMBL" id="AAB61133.1"/>
    </source>
</evidence>
<sequence>MYLLILLLLILIITTVILFKKHSRLNIYIVATAQLIFGLLFFYYISVIFNFSIYIIASMFIILSLSILVFIAFLIFNSKKLLEKEGSRLSNLLSLGLSLLLLWIIVTSPVAFFINKSLASYIFVVYIFIVSLLIYFLSLFISCFILSLFYSRRKVNNNIRYILVLGSGLIEDKVPPLLQSRIDIGKNFFDSKKDADIKFLLSGGQGKDERISEAQAMKNYLISQGVNENKIICENKSQSTYENLQFSKKLIKKNTNILICSNNFHILRAVFIAKKLKYQHFYSLGSKTKNYFFTNAFIRELIAILKMDWVFHLCIIISLIFWMVFTLFKL</sequence>
<dbReference type="STRING" id="1293.SH09_09615"/>
<name>O07474_STAGA</name>
<feature type="transmembrane region" description="Helical" evidence="1">
    <location>
        <begin position="89"/>
        <end position="114"/>
    </location>
</feature>
<dbReference type="GO" id="GO:0000270">
    <property type="term" value="P:peptidoglycan metabolic process"/>
    <property type="evidence" value="ECO:0007669"/>
    <property type="project" value="TreeGrafter"/>
</dbReference>
<reference evidence="3" key="1">
    <citation type="journal article" date="1989" name="FEMS Microbiol. Lett.">
        <title>Structural gene isolation and prepeptide sequence of gallidermin, a new lanthionine containing antibiotic.</title>
        <authorList>
            <person name="Schnell N."/>
            <person name="Entian K.-D."/>
            <person name="Goetz F."/>
            <person name="Hoerner T."/>
            <person name="Kellner R."/>
            <person name="Jung G."/>
        </authorList>
    </citation>
    <scope>NUCLEOTIDE SEQUENCE</scope>
    <source>
        <strain evidence="3">Tue3928</strain>
    </source>
</reference>
<gene>
    <name evidence="3" type="primary">gdmH</name>
    <name evidence="6" type="ORF">NCTC12195_04962</name>
    <name evidence="5" type="ORF">SGA02_24430</name>
</gene>
<dbReference type="PATRIC" id="fig|1293.6.peg.676"/>
<evidence type="ECO:0000313" key="5">
    <source>
        <dbReference type="EMBL" id="GEQ06615.1"/>
    </source>
</evidence>
<reference evidence="5 8" key="5">
    <citation type="submission" date="2019-07" db="EMBL/GenBank/DDBJ databases">
        <title>Whole genome shotgun sequence of Staphylococcus gallinarum NBRC 109767.</title>
        <authorList>
            <person name="Hosoyama A."/>
            <person name="Uohara A."/>
            <person name="Ohji S."/>
            <person name="Ichikawa N."/>
        </authorList>
    </citation>
    <scope>NUCLEOTIDE SEQUENCE [LARGE SCALE GENOMIC DNA]</scope>
    <source>
        <strain evidence="5 8">NBRC 109767</strain>
    </source>
</reference>
<dbReference type="CDD" id="cd06259">
    <property type="entry name" value="YdcF-like"/>
    <property type="match status" value="1"/>
</dbReference>
<reference evidence="6 7" key="4">
    <citation type="submission" date="2018-06" db="EMBL/GenBank/DDBJ databases">
        <authorList>
            <consortium name="Pathogen Informatics"/>
            <person name="Doyle S."/>
        </authorList>
    </citation>
    <scope>NUCLEOTIDE SEQUENCE [LARGE SCALE GENOMIC DNA]</scope>
    <source>
        <strain evidence="6 7">NCTC12195</strain>
    </source>
</reference>
<evidence type="ECO:0000313" key="8">
    <source>
        <dbReference type="Proteomes" id="UP000321057"/>
    </source>
</evidence>
<accession>O07474</accession>
<feature type="transmembrane region" description="Helical" evidence="1">
    <location>
        <begin position="309"/>
        <end position="328"/>
    </location>
</feature>
<keyword evidence="1" id="KW-0472">Membrane</keyword>
<dbReference type="InterPro" id="IPR014729">
    <property type="entry name" value="Rossmann-like_a/b/a_fold"/>
</dbReference>
<reference evidence="3" key="2">
    <citation type="journal article" date="1997" name="Mol. Gen. Genet.">
        <title>Secretion of the lantibiotics epidermin and gallidermin: sequence analysis of the genes gdmT and gdmH, their influence on epidermin production and their regulation by EpiQ.</title>
        <authorList>
            <person name="Peschel A."/>
            <person name="Schnell N."/>
            <person name="Hille M."/>
            <person name="Entian K.D."/>
            <person name="Gotz F."/>
        </authorList>
    </citation>
    <scope>NUCLEOTIDE SEQUENCE</scope>
    <source>
        <strain evidence="3">Tue3928</strain>
    </source>
</reference>
<evidence type="ECO:0000313" key="6">
    <source>
        <dbReference type="EMBL" id="SUQ38586.1"/>
    </source>
</evidence>
<reference evidence="4" key="3">
    <citation type="journal article" date="2007" name="Appl. Environ. Microbiol.">
        <title>Circumventing the effect of product toxicity: development of a novel two-stage production process for the lantibiotic gallidermin.</title>
        <authorList>
            <person name="Valsesia G."/>
            <person name="Medaglia G."/>
            <person name="Held M."/>
            <person name="Minas W."/>
            <person name="Panke S."/>
        </authorList>
    </citation>
    <scope>NUCLEOTIDE SEQUENCE</scope>
    <source>
        <strain evidence="4">Tu3928</strain>
    </source>
</reference>
<dbReference type="GO" id="GO:0005886">
    <property type="term" value="C:plasma membrane"/>
    <property type="evidence" value="ECO:0007669"/>
    <property type="project" value="TreeGrafter"/>
</dbReference>
<dbReference type="Proteomes" id="UP000321057">
    <property type="component" value="Unassembled WGS sequence"/>
</dbReference>
<dbReference type="EMBL" id="DQ367437">
    <property type="protein sequence ID" value="ABC94900.1"/>
    <property type="molecule type" value="Genomic_DNA"/>
</dbReference>
<dbReference type="PANTHER" id="PTHR30336">
    <property type="entry name" value="INNER MEMBRANE PROTEIN, PROBABLE PERMEASE"/>
    <property type="match status" value="1"/>
</dbReference>
<keyword evidence="1" id="KW-0812">Transmembrane</keyword>
<dbReference type="GO" id="GO:0043164">
    <property type="term" value="P:Gram-negative-bacterium-type cell wall biogenesis"/>
    <property type="evidence" value="ECO:0007669"/>
    <property type="project" value="TreeGrafter"/>
</dbReference>
<keyword evidence="1" id="KW-1133">Transmembrane helix</keyword>
<keyword evidence="8" id="KW-1185">Reference proteome</keyword>